<evidence type="ECO:0000256" key="8">
    <source>
        <dbReference type="ARBA" id="ARBA00023098"/>
    </source>
</evidence>
<evidence type="ECO:0000256" key="6">
    <source>
        <dbReference type="ARBA" id="ARBA00022679"/>
    </source>
</evidence>
<sequence length="485" mass="52722">MGPVGDYVCPGRGRACGRDAGAVERLTPLADAFLEAEDVDVSASLAIGSLAVFAGPAPPFEELVEAISGRLPLIPRYRQRLRPVPFGLAPPAWVDDPDFDIHDHLHEVAVPAPGGRAEVADLMSRLMSTRMDRSRPLWDYSFWEGLPGGRWALLSKVHHSVVDGVSGTDLYQLLLDPTPTQRPGVPDTWRPEPEEPVVRYTADALRELVSSPLHLTGALAHAARTPRRMVRTSARTATGLLTLSGALRPVHGSSLSGPLGGGRRYTWTNVRLDDVRTVRKAYDATVNDVALAAVTGGFRRLLLARGEPTDAHALRSLVPVSTRRPGEESIPDNRVTLMLPFLPVEVADPVERLAAIKRRIRSLRGRHEPEAGEGLTNAAEFGPFPSVAWGMRLGWRLPQHQVTTVTTNVPGPRTPLYALGRELLELLPYVPIADRVRIGVAMFSYRDTLTYGLTGDFETTSDLDVLAAGIGASLDELLERVPRAG</sequence>
<dbReference type="EC" id="2.3.1.20" evidence="4 11"/>
<keyword evidence="7 11" id="KW-0319">Glycerol metabolism</keyword>
<evidence type="ECO:0000313" key="15">
    <source>
        <dbReference type="Proteomes" id="UP001501771"/>
    </source>
</evidence>
<feature type="domain" description="O-acyltransferase WSD1-like N-terminal" evidence="12">
    <location>
        <begin position="26"/>
        <end position="290"/>
    </location>
</feature>
<comment type="pathway">
    <text evidence="1 11">Glycerolipid metabolism; triacylglycerol biosynthesis.</text>
</comment>
<keyword evidence="8 11" id="KW-0443">Lipid metabolism</keyword>
<dbReference type="InterPro" id="IPR014292">
    <property type="entry name" value="Acyl_transf_WS/DGAT"/>
</dbReference>
<evidence type="ECO:0000256" key="1">
    <source>
        <dbReference type="ARBA" id="ARBA00004771"/>
    </source>
</evidence>
<comment type="pathway">
    <text evidence="2">Lipid metabolism.</text>
</comment>
<evidence type="ECO:0000259" key="13">
    <source>
        <dbReference type="Pfam" id="PF06974"/>
    </source>
</evidence>
<comment type="similarity">
    <text evidence="3 11">Belongs to the long-chain O-acyltransferase family.</text>
</comment>
<proteinExistence type="inferred from homology"/>
<keyword evidence="9 11" id="KW-0012">Acyltransferase</keyword>
<evidence type="ECO:0000256" key="9">
    <source>
        <dbReference type="ARBA" id="ARBA00023315"/>
    </source>
</evidence>
<dbReference type="InterPro" id="IPR045034">
    <property type="entry name" value="O-acyltransferase_WSD1-like"/>
</dbReference>
<accession>A0ABN2Z197</accession>
<evidence type="ECO:0000256" key="4">
    <source>
        <dbReference type="ARBA" id="ARBA00013244"/>
    </source>
</evidence>
<dbReference type="Proteomes" id="UP001501771">
    <property type="component" value="Unassembled WGS sequence"/>
</dbReference>
<evidence type="ECO:0000256" key="3">
    <source>
        <dbReference type="ARBA" id="ARBA00009587"/>
    </source>
</evidence>
<keyword evidence="5 11" id="KW-0444">Lipid biosynthesis</keyword>
<evidence type="ECO:0000256" key="7">
    <source>
        <dbReference type="ARBA" id="ARBA00022798"/>
    </source>
</evidence>
<reference evidence="14 15" key="1">
    <citation type="journal article" date="2019" name="Int. J. Syst. Evol. Microbiol.">
        <title>The Global Catalogue of Microorganisms (GCM) 10K type strain sequencing project: providing services to taxonomists for standard genome sequencing and annotation.</title>
        <authorList>
            <consortium name="The Broad Institute Genomics Platform"/>
            <consortium name="The Broad Institute Genome Sequencing Center for Infectious Disease"/>
            <person name="Wu L."/>
            <person name="Ma J."/>
        </authorList>
    </citation>
    <scope>NUCLEOTIDE SEQUENCE [LARGE SCALE GENOMIC DNA]</scope>
    <source>
        <strain evidence="14 15">JCM 16022</strain>
    </source>
</reference>
<dbReference type="SUPFAM" id="SSF52777">
    <property type="entry name" value="CoA-dependent acyltransferases"/>
    <property type="match status" value="1"/>
</dbReference>
<comment type="caution">
    <text evidence="14">The sequence shown here is derived from an EMBL/GenBank/DDBJ whole genome shotgun (WGS) entry which is preliminary data.</text>
</comment>
<dbReference type="NCBIfam" id="TIGR02946">
    <property type="entry name" value="acyl_WS_DGAT"/>
    <property type="match status" value="1"/>
</dbReference>
<evidence type="ECO:0000259" key="12">
    <source>
        <dbReference type="Pfam" id="PF03007"/>
    </source>
</evidence>
<keyword evidence="6 11" id="KW-0808">Transferase</keyword>
<dbReference type="PANTHER" id="PTHR31650:SF1">
    <property type="entry name" value="WAX ESTER SYNTHASE_DIACYLGLYCEROL ACYLTRANSFERASE 4-RELATED"/>
    <property type="match status" value="1"/>
</dbReference>
<dbReference type="Pfam" id="PF06974">
    <property type="entry name" value="WS_DGAT_C"/>
    <property type="match status" value="1"/>
</dbReference>
<evidence type="ECO:0000313" key="14">
    <source>
        <dbReference type="EMBL" id="GAA2135256.1"/>
    </source>
</evidence>
<protein>
    <recommendedName>
        <fullName evidence="4 11">Diacylglycerol O-acyltransferase</fullName>
        <ecNumber evidence="4 11">2.3.1.20</ecNumber>
    </recommendedName>
</protein>
<evidence type="ECO:0000256" key="5">
    <source>
        <dbReference type="ARBA" id="ARBA00022516"/>
    </source>
</evidence>
<dbReference type="Pfam" id="PF03007">
    <property type="entry name" value="WS_DGAT_cat"/>
    <property type="match status" value="1"/>
</dbReference>
<dbReference type="PANTHER" id="PTHR31650">
    <property type="entry name" value="O-ACYLTRANSFERASE (WSD1-LIKE) FAMILY PROTEIN"/>
    <property type="match status" value="1"/>
</dbReference>
<evidence type="ECO:0000256" key="10">
    <source>
        <dbReference type="ARBA" id="ARBA00048109"/>
    </source>
</evidence>
<evidence type="ECO:0000256" key="11">
    <source>
        <dbReference type="RuleBase" id="RU361241"/>
    </source>
</evidence>
<evidence type="ECO:0000256" key="2">
    <source>
        <dbReference type="ARBA" id="ARBA00005189"/>
    </source>
</evidence>
<dbReference type="InterPro" id="IPR004255">
    <property type="entry name" value="O-acyltransferase_WSD1_N"/>
</dbReference>
<gene>
    <name evidence="14" type="ORF">GCM10009844_00320</name>
</gene>
<keyword evidence="15" id="KW-1185">Reference proteome</keyword>
<dbReference type="EMBL" id="BAAAQR010000001">
    <property type="protein sequence ID" value="GAA2135256.1"/>
    <property type="molecule type" value="Genomic_DNA"/>
</dbReference>
<comment type="catalytic activity">
    <reaction evidence="10 11">
        <text>an acyl-CoA + a 1,2-diacyl-sn-glycerol = a triacyl-sn-glycerol + CoA</text>
        <dbReference type="Rhea" id="RHEA:10868"/>
        <dbReference type="ChEBI" id="CHEBI:17815"/>
        <dbReference type="ChEBI" id="CHEBI:57287"/>
        <dbReference type="ChEBI" id="CHEBI:58342"/>
        <dbReference type="ChEBI" id="CHEBI:64615"/>
        <dbReference type="EC" id="2.3.1.20"/>
    </reaction>
</comment>
<organism evidence="14 15">
    <name type="scientific">Nocardioides koreensis</name>
    <dbReference type="NCBI Taxonomy" id="433651"/>
    <lineage>
        <taxon>Bacteria</taxon>
        <taxon>Bacillati</taxon>
        <taxon>Actinomycetota</taxon>
        <taxon>Actinomycetes</taxon>
        <taxon>Propionibacteriales</taxon>
        <taxon>Nocardioidaceae</taxon>
        <taxon>Nocardioides</taxon>
    </lineage>
</organism>
<dbReference type="InterPro" id="IPR009721">
    <property type="entry name" value="O-acyltransferase_WSD1_C"/>
</dbReference>
<feature type="domain" description="O-acyltransferase WSD1 C-terminal" evidence="13">
    <location>
        <begin position="333"/>
        <end position="477"/>
    </location>
</feature>
<name>A0ABN2Z197_9ACTN</name>